<reference evidence="1" key="1">
    <citation type="submission" date="2014-09" db="EMBL/GenBank/DDBJ databases">
        <authorList>
            <person name="Magalhaes I.L.F."/>
            <person name="Oliveira U."/>
            <person name="Santos F.R."/>
            <person name="Vidigal T.H.D.A."/>
            <person name="Brescovit A.D."/>
            <person name="Santos A.J."/>
        </authorList>
    </citation>
    <scope>NUCLEOTIDE SEQUENCE</scope>
    <source>
        <tissue evidence="1">Shoot tissue taken approximately 20 cm above the soil surface</tissue>
    </source>
</reference>
<accession>A0A0A8YA99</accession>
<name>A0A0A8YA99_ARUDO</name>
<protein>
    <submittedName>
        <fullName evidence="1">Uncharacterized protein</fullName>
    </submittedName>
</protein>
<sequence length="15" mass="1726">MDKSAWKLAIHVTEP</sequence>
<reference evidence="1" key="2">
    <citation type="journal article" date="2015" name="Data Brief">
        <title>Shoot transcriptome of the giant reed, Arundo donax.</title>
        <authorList>
            <person name="Barrero R.A."/>
            <person name="Guerrero F.D."/>
            <person name="Moolhuijzen P."/>
            <person name="Goolsby J.A."/>
            <person name="Tidwell J."/>
            <person name="Bellgard S.E."/>
            <person name="Bellgard M.I."/>
        </authorList>
    </citation>
    <scope>NUCLEOTIDE SEQUENCE</scope>
    <source>
        <tissue evidence="1">Shoot tissue taken approximately 20 cm above the soil surface</tissue>
    </source>
</reference>
<dbReference type="EMBL" id="GBRH01275056">
    <property type="protein sequence ID" value="JAD22839.1"/>
    <property type="molecule type" value="Transcribed_RNA"/>
</dbReference>
<organism evidence="1">
    <name type="scientific">Arundo donax</name>
    <name type="common">Giant reed</name>
    <name type="synonym">Donax arundinaceus</name>
    <dbReference type="NCBI Taxonomy" id="35708"/>
    <lineage>
        <taxon>Eukaryota</taxon>
        <taxon>Viridiplantae</taxon>
        <taxon>Streptophyta</taxon>
        <taxon>Embryophyta</taxon>
        <taxon>Tracheophyta</taxon>
        <taxon>Spermatophyta</taxon>
        <taxon>Magnoliopsida</taxon>
        <taxon>Liliopsida</taxon>
        <taxon>Poales</taxon>
        <taxon>Poaceae</taxon>
        <taxon>PACMAD clade</taxon>
        <taxon>Arundinoideae</taxon>
        <taxon>Arundineae</taxon>
        <taxon>Arundo</taxon>
    </lineage>
</organism>
<proteinExistence type="predicted"/>
<evidence type="ECO:0000313" key="1">
    <source>
        <dbReference type="EMBL" id="JAD22839.1"/>
    </source>
</evidence>